<proteinExistence type="predicted"/>
<gene>
    <name evidence="2" type="ORF">CIB84_002069</name>
</gene>
<evidence type="ECO:0000313" key="2">
    <source>
        <dbReference type="EMBL" id="POI34177.1"/>
    </source>
</evidence>
<sequence>TVLEPPAAPQHVPGPIPAKPHGVKQSQGFAWVLSTSGNGCSCSADAWAVYAHGLCVLHNDGEPPFCWVVVPEYKERYLHMQQGNKHFFCLRSIQVLMDMLGICQGWLFSFPFKLHLFILFLVVL</sequence>
<name>A0A2P4TCS9_BAMTH</name>
<comment type="caution">
    <text evidence="2">The sequence shown here is derived from an EMBL/GenBank/DDBJ whole genome shotgun (WGS) entry which is preliminary data.</text>
</comment>
<dbReference type="AlphaFoldDB" id="A0A2P4TCS9"/>
<protein>
    <submittedName>
        <fullName evidence="2">Uncharacterized protein</fullName>
    </submittedName>
</protein>
<dbReference type="EMBL" id="PPHD01002236">
    <property type="protein sequence ID" value="POI34177.1"/>
    <property type="molecule type" value="Genomic_DNA"/>
</dbReference>
<feature type="region of interest" description="Disordered" evidence="1">
    <location>
        <begin position="1"/>
        <end position="21"/>
    </location>
</feature>
<evidence type="ECO:0000313" key="3">
    <source>
        <dbReference type="Proteomes" id="UP000237246"/>
    </source>
</evidence>
<feature type="compositionally biased region" description="Pro residues" evidence="1">
    <location>
        <begin position="1"/>
        <end position="18"/>
    </location>
</feature>
<keyword evidence="3" id="KW-1185">Reference proteome</keyword>
<reference evidence="2 3" key="1">
    <citation type="submission" date="2018-01" db="EMBL/GenBank/DDBJ databases">
        <title>Comparison of the Chinese Bamboo Partridge and Red Junglefowl genome sequences highlights the importance of demography in genome evolution.</title>
        <authorList>
            <person name="Tiley G.P."/>
            <person name="Kimball R.T."/>
            <person name="Braun E.L."/>
            <person name="Burleigh J.G."/>
        </authorList>
    </citation>
    <scope>NUCLEOTIDE SEQUENCE [LARGE SCALE GENOMIC DNA]</scope>
    <source>
        <strain evidence="2">RTK389</strain>
        <tissue evidence="2">Blood</tissue>
    </source>
</reference>
<feature type="non-terminal residue" evidence="2">
    <location>
        <position position="1"/>
    </location>
</feature>
<evidence type="ECO:0000256" key="1">
    <source>
        <dbReference type="SAM" id="MobiDB-lite"/>
    </source>
</evidence>
<dbReference type="Proteomes" id="UP000237246">
    <property type="component" value="Unassembled WGS sequence"/>
</dbReference>
<organism evidence="2 3">
    <name type="scientific">Bambusicola thoracicus</name>
    <name type="common">Chinese bamboo-partridge</name>
    <name type="synonym">Perdix thoracica</name>
    <dbReference type="NCBI Taxonomy" id="9083"/>
    <lineage>
        <taxon>Eukaryota</taxon>
        <taxon>Metazoa</taxon>
        <taxon>Chordata</taxon>
        <taxon>Craniata</taxon>
        <taxon>Vertebrata</taxon>
        <taxon>Euteleostomi</taxon>
        <taxon>Archelosauria</taxon>
        <taxon>Archosauria</taxon>
        <taxon>Dinosauria</taxon>
        <taxon>Saurischia</taxon>
        <taxon>Theropoda</taxon>
        <taxon>Coelurosauria</taxon>
        <taxon>Aves</taxon>
        <taxon>Neognathae</taxon>
        <taxon>Galloanserae</taxon>
        <taxon>Galliformes</taxon>
        <taxon>Phasianidae</taxon>
        <taxon>Perdicinae</taxon>
        <taxon>Bambusicola</taxon>
    </lineage>
</organism>
<accession>A0A2P4TCS9</accession>